<reference evidence="1 2" key="1">
    <citation type="journal article" date="2019" name="Int. J. Syst. Evol. Microbiol.">
        <title>Capsulimonas corticalis gen. nov., sp. nov., an aerobic capsulated bacterium, of a novel bacterial order, Capsulimonadales ord. nov., of the class Armatimonadia of the phylum Armatimonadetes.</title>
        <authorList>
            <person name="Li J."/>
            <person name="Kudo C."/>
            <person name="Tonouchi A."/>
        </authorList>
    </citation>
    <scope>NUCLEOTIDE SEQUENCE [LARGE SCALE GENOMIC DNA]</scope>
    <source>
        <strain evidence="1 2">AX-7</strain>
    </source>
</reference>
<protein>
    <submittedName>
        <fullName evidence="1">Glycosyl transferase</fullName>
    </submittedName>
</protein>
<dbReference type="AlphaFoldDB" id="A0A402CUA8"/>
<dbReference type="Pfam" id="PF00534">
    <property type="entry name" value="Glycos_transf_1"/>
    <property type="match status" value="1"/>
</dbReference>
<dbReference type="Proteomes" id="UP000287394">
    <property type="component" value="Chromosome"/>
</dbReference>
<dbReference type="GO" id="GO:0016757">
    <property type="term" value="F:glycosyltransferase activity"/>
    <property type="evidence" value="ECO:0007669"/>
    <property type="project" value="InterPro"/>
</dbReference>
<dbReference type="Gene3D" id="3.40.50.2000">
    <property type="entry name" value="Glycogen Phosphorylase B"/>
    <property type="match status" value="2"/>
</dbReference>
<evidence type="ECO:0000313" key="2">
    <source>
        <dbReference type="Proteomes" id="UP000287394"/>
    </source>
</evidence>
<dbReference type="Pfam" id="PF13439">
    <property type="entry name" value="Glyco_transf_4"/>
    <property type="match status" value="1"/>
</dbReference>
<proteinExistence type="predicted"/>
<accession>A0A402CUA8</accession>
<dbReference type="InterPro" id="IPR028098">
    <property type="entry name" value="Glyco_trans_4-like_N"/>
</dbReference>
<gene>
    <name evidence="1" type="ORF">CCAX7_009480</name>
</gene>
<dbReference type="OrthoDB" id="9803091at2"/>
<name>A0A402CUA8_9BACT</name>
<dbReference type="KEGG" id="ccot:CCAX7_009480"/>
<dbReference type="PANTHER" id="PTHR12526">
    <property type="entry name" value="GLYCOSYLTRANSFERASE"/>
    <property type="match status" value="1"/>
</dbReference>
<sequence length="399" mass="43464">MRSHLPLRRPVRILHVTTGLESGGAEMLLYKLAAKTNRDRFAPSVVSLTSEGPILGEKIRAAGVPVQALGYPRGAAHPKLLWSMMRQIHESRPDIIQTWLYHADLLGGLAARLVTHAPVIWGIHNTELDAAKVKRSTMAVIQTNGLLSHVLPTGIVCCSGAARDAHVKLGYAAERMRTITNGVDTTEFTYVPDAREAIRKELGLAANTPLVGLAARFDPQKDHETFIRAAGLLHKIRPDVHFVLCGGDVTEQNTTLADWIQRERIAPVTHLLGLRRDMPTVTSALDAATICSVYGESFALVIGEAMACGVPSVTTDLEGPMSVVGDAGWVVPIQDPRALSDAWKEMLAISEPKRREIAACGRSRIVDNFSIEKMVRSYEALYEEIADGAGQRRPLEAVT</sequence>
<organism evidence="1 2">
    <name type="scientific">Capsulimonas corticalis</name>
    <dbReference type="NCBI Taxonomy" id="2219043"/>
    <lineage>
        <taxon>Bacteria</taxon>
        <taxon>Bacillati</taxon>
        <taxon>Armatimonadota</taxon>
        <taxon>Armatimonadia</taxon>
        <taxon>Capsulimonadales</taxon>
        <taxon>Capsulimonadaceae</taxon>
        <taxon>Capsulimonas</taxon>
    </lineage>
</organism>
<dbReference type="InterPro" id="IPR001296">
    <property type="entry name" value="Glyco_trans_1"/>
</dbReference>
<dbReference type="SUPFAM" id="SSF53756">
    <property type="entry name" value="UDP-Glycosyltransferase/glycogen phosphorylase"/>
    <property type="match status" value="1"/>
</dbReference>
<keyword evidence="1" id="KW-0808">Transferase</keyword>
<dbReference type="EMBL" id="AP025739">
    <property type="protein sequence ID" value="BDI28897.1"/>
    <property type="molecule type" value="Genomic_DNA"/>
</dbReference>
<keyword evidence="2" id="KW-1185">Reference proteome</keyword>
<dbReference type="PANTHER" id="PTHR12526:SF630">
    <property type="entry name" value="GLYCOSYLTRANSFERASE"/>
    <property type="match status" value="1"/>
</dbReference>
<dbReference type="RefSeq" id="WP_119320953.1">
    <property type="nucleotide sequence ID" value="NZ_AP025739.1"/>
</dbReference>
<evidence type="ECO:0000313" key="1">
    <source>
        <dbReference type="EMBL" id="BDI28897.1"/>
    </source>
</evidence>